<feature type="transmembrane region" description="Helical" evidence="8">
    <location>
        <begin position="42"/>
        <end position="61"/>
    </location>
</feature>
<evidence type="ECO:0000256" key="7">
    <source>
        <dbReference type="ARBA" id="ARBA00023136"/>
    </source>
</evidence>
<feature type="transmembrane region" description="Helical" evidence="8">
    <location>
        <begin position="299"/>
        <end position="315"/>
    </location>
</feature>
<dbReference type="EMBL" id="CP078077">
    <property type="protein sequence ID" value="UPL15092.1"/>
    <property type="molecule type" value="Genomic_DNA"/>
</dbReference>
<feature type="transmembrane region" description="Helical" evidence="8">
    <location>
        <begin position="267"/>
        <end position="292"/>
    </location>
</feature>
<evidence type="ECO:0000256" key="1">
    <source>
        <dbReference type="ARBA" id="ARBA00004651"/>
    </source>
</evidence>
<evidence type="ECO:0000256" key="4">
    <source>
        <dbReference type="ARBA" id="ARBA00022475"/>
    </source>
</evidence>
<dbReference type="RefSeq" id="WP_247623019.1">
    <property type="nucleotide sequence ID" value="NZ_CP078077.1"/>
</dbReference>
<proteinExistence type="inferred from homology"/>
<name>A0ABY4IQK9_9MICO</name>
<feature type="transmembrane region" description="Helical" evidence="8">
    <location>
        <begin position="242"/>
        <end position="261"/>
    </location>
</feature>
<comment type="similarity">
    <text evidence="2">Belongs to the autoinducer-2 exporter (AI-2E) (TC 2.A.86) family.</text>
</comment>
<gene>
    <name evidence="9" type="ORF">KV396_11645</name>
</gene>
<feature type="transmembrane region" description="Helical" evidence="8">
    <location>
        <begin position="183"/>
        <end position="208"/>
    </location>
</feature>
<keyword evidence="4" id="KW-1003">Cell membrane</keyword>
<evidence type="ECO:0000256" key="8">
    <source>
        <dbReference type="SAM" id="Phobius"/>
    </source>
</evidence>
<dbReference type="Pfam" id="PF01594">
    <property type="entry name" value="AI-2E_transport"/>
    <property type="match status" value="1"/>
</dbReference>
<accession>A0ABY4IQK9</accession>
<dbReference type="PANTHER" id="PTHR21716:SF53">
    <property type="entry name" value="PERMEASE PERM-RELATED"/>
    <property type="match status" value="1"/>
</dbReference>
<comment type="subcellular location">
    <subcellularLocation>
        <location evidence="1">Cell membrane</location>
        <topology evidence="1">Multi-pass membrane protein</topology>
    </subcellularLocation>
</comment>
<keyword evidence="10" id="KW-1185">Reference proteome</keyword>
<dbReference type="Proteomes" id="UP000831963">
    <property type="component" value="Chromosome"/>
</dbReference>
<feature type="transmembrane region" description="Helical" evidence="8">
    <location>
        <begin position="335"/>
        <end position="366"/>
    </location>
</feature>
<keyword evidence="5 8" id="KW-0812">Transmembrane</keyword>
<evidence type="ECO:0000256" key="6">
    <source>
        <dbReference type="ARBA" id="ARBA00022989"/>
    </source>
</evidence>
<evidence type="ECO:0000256" key="3">
    <source>
        <dbReference type="ARBA" id="ARBA00022448"/>
    </source>
</evidence>
<keyword evidence="3" id="KW-0813">Transport</keyword>
<sequence length="398" mass="42879">MSDEQRPRLRDLLRPRPVSTDRTVTTEAEEAVPLPLRITAGYAWRLLLIAAVVAGFIWIVIQLKLLVIPLMVGILITALLWPAFEWMLRHRFPRWLAVAISILGTIAIVSTLLWLVIWQIRAQLPDVQARTGAAVEQFRQFLLDGPLHLTEKQIQGYIDQAFELVNEQAQLLLNGALAVGTTAAHVVTGAVLSLFILICLLADGAGIWRWTLRLFPRKARPAADSAAHNGWSTIVNYARTQLLVAAIDAVGIGTGAALLGVPLALPVAVLVFLGSFIPIVGAVVTGAIAVLLALVYNGPWIALAMLIVVLGVQQLEGHVLQPILMGSAVKVHPLAVVLVVAGGSMIGGIPGALFAVPLAAFVNVAAVTVSTGSWRTGDQPDADLIWSTVPRQRRRRNR</sequence>
<reference evidence="9 10" key="1">
    <citation type="submission" date="2021-06" db="EMBL/GenBank/DDBJ databases">
        <title>Genome-based taxonomic framework of Microbacterium strains isolated from marine environment, the description of four new species and reclassification of four preexisting species.</title>
        <authorList>
            <person name="Lee S.D."/>
            <person name="Kim S.-M."/>
            <person name="Byeon Y.-S."/>
            <person name="Yang H.L."/>
            <person name="Kim I.S."/>
        </authorList>
    </citation>
    <scope>NUCLEOTIDE SEQUENCE [LARGE SCALE GENOMIC DNA]</scope>
    <source>
        <strain evidence="9 10">SSW1-36</strain>
    </source>
</reference>
<keyword evidence="7 8" id="KW-0472">Membrane</keyword>
<evidence type="ECO:0000256" key="5">
    <source>
        <dbReference type="ARBA" id="ARBA00022692"/>
    </source>
</evidence>
<dbReference type="PANTHER" id="PTHR21716">
    <property type="entry name" value="TRANSMEMBRANE PROTEIN"/>
    <property type="match status" value="1"/>
</dbReference>
<protein>
    <submittedName>
        <fullName evidence="9">AI-2E family transporter</fullName>
    </submittedName>
</protein>
<evidence type="ECO:0000313" key="9">
    <source>
        <dbReference type="EMBL" id="UPL15092.1"/>
    </source>
</evidence>
<dbReference type="InterPro" id="IPR002549">
    <property type="entry name" value="AI-2E-like"/>
</dbReference>
<evidence type="ECO:0000256" key="2">
    <source>
        <dbReference type="ARBA" id="ARBA00009773"/>
    </source>
</evidence>
<evidence type="ECO:0000313" key="10">
    <source>
        <dbReference type="Proteomes" id="UP000831963"/>
    </source>
</evidence>
<organism evidence="9 10">
    <name type="scientific">Microbacterium galbinum</name>
    <dbReference type="NCBI Taxonomy" id="2851646"/>
    <lineage>
        <taxon>Bacteria</taxon>
        <taxon>Bacillati</taxon>
        <taxon>Actinomycetota</taxon>
        <taxon>Actinomycetes</taxon>
        <taxon>Micrococcales</taxon>
        <taxon>Microbacteriaceae</taxon>
        <taxon>Microbacterium</taxon>
    </lineage>
</organism>
<feature type="transmembrane region" description="Helical" evidence="8">
    <location>
        <begin position="95"/>
        <end position="117"/>
    </location>
</feature>
<feature type="transmembrane region" description="Helical" evidence="8">
    <location>
        <begin position="67"/>
        <end position="88"/>
    </location>
</feature>
<keyword evidence="6 8" id="KW-1133">Transmembrane helix</keyword>